<evidence type="ECO:0000313" key="5">
    <source>
        <dbReference type="Proteomes" id="UP000018201"/>
    </source>
</evidence>
<evidence type="ECO:0000313" key="4">
    <source>
        <dbReference type="EMBL" id="CDI83181.1"/>
    </source>
</evidence>
<dbReference type="AlphaFoldDB" id="U6GSF3"/>
<protein>
    <submittedName>
        <fullName evidence="4">Uncharacterized protein</fullName>
    </submittedName>
</protein>
<reference evidence="4" key="1">
    <citation type="submission" date="2013-10" db="EMBL/GenBank/DDBJ databases">
        <title>Genomic analysis of the causative agents of coccidiosis in chickens.</title>
        <authorList>
            <person name="Reid A.J."/>
            <person name="Blake D."/>
            <person name="Billington K."/>
            <person name="Browne H."/>
            <person name="Dunn M."/>
            <person name="Hung S."/>
            <person name="Kawahara F."/>
            <person name="Miranda-Saavedra D."/>
            <person name="Mourier T."/>
            <person name="Nagra H."/>
            <person name="Otto T.D."/>
            <person name="Rawlings N."/>
            <person name="Sanchez A."/>
            <person name="Sanders M."/>
            <person name="Subramaniam C."/>
            <person name="Tay Y."/>
            <person name="Dear P."/>
            <person name="Doerig C."/>
            <person name="Gruber A."/>
            <person name="Parkinson J."/>
            <person name="Shirley M."/>
            <person name="Wan K.L."/>
            <person name="Berriman M."/>
            <person name="Tomley F."/>
            <person name="Pain A."/>
        </authorList>
    </citation>
    <scope>NUCLEOTIDE SEQUENCE [LARGE SCALE GENOMIC DNA]</scope>
    <source>
        <strain evidence="4">Houghton</strain>
    </source>
</reference>
<keyword evidence="3" id="KW-0812">Transmembrane</keyword>
<feature type="compositionally biased region" description="Polar residues" evidence="2">
    <location>
        <begin position="261"/>
        <end position="271"/>
    </location>
</feature>
<feature type="region of interest" description="Disordered" evidence="2">
    <location>
        <begin position="53"/>
        <end position="76"/>
    </location>
</feature>
<evidence type="ECO:0000256" key="3">
    <source>
        <dbReference type="SAM" id="Phobius"/>
    </source>
</evidence>
<evidence type="ECO:0000256" key="1">
    <source>
        <dbReference type="SAM" id="Coils"/>
    </source>
</evidence>
<feature type="region of interest" description="Disordered" evidence="2">
    <location>
        <begin position="404"/>
        <end position="451"/>
    </location>
</feature>
<reference evidence="4" key="2">
    <citation type="submission" date="2013-10" db="EMBL/GenBank/DDBJ databases">
        <authorList>
            <person name="Aslett M."/>
        </authorList>
    </citation>
    <scope>NUCLEOTIDE SEQUENCE [LARGE SCALE GENOMIC DNA]</scope>
    <source>
        <strain evidence="4">Houghton</strain>
    </source>
</reference>
<dbReference type="Proteomes" id="UP000018201">
    <property type="component" value="Unassembled WGS sequence"/>
</dbReference>
<gene>
    <name evidence="4" type="ORF">EPH_0011730</name>
</gene>
<feature type="coiled-coil region" evidence="1">
    <location>
        <begin position="522"/>
        <end position="549"/>
    </location>
</feature>
<feature type="region of interest" description="Disordered" evidence="2">
    <location>
        <begin position="304"/>
        <end position="377"/>
    </location>
</feature>
<dbReference type="EMBL" id="HG692561">
    <property type="protein sequence ID" value="CDI83181.1"/>
    <property type="molecule type" value="Genomic_DNA"/>
</dbReference>
<accession>U6GSF3</accession>
<evidence type="ECO:0000256" key="2">
    <source>
        <dbReference type="SAM" id="MobiDB-lite"/>
    </source>
</evidence>
<proteinExistence type="predicted"/>
<feature type="region of interest" description="Disordered" evidence="2">
    <location>
        <begin position="242"/>
        <end position="278"/>
    </location>
</feature>
<organism evidence="4 5">
    <name type="scientific">Eimeria praecox</name>
    <dbReference type="NCBI Taxonomy" id="51316"/>
    <lineage>
        <taxon>Eukaryota</taxon>
        <taxon>Sar</taxon>
        <taxon>Alveolata</taxon>
        <taxon>Apicomplexa</taxon>
        <taxon>Conoidasida</taxon>
        <taxon>Coccidia</taxon>
        <taxon>Eucoccidiorida</taxon>
        <taxon>Eimeriorina</taxon>
        <taxon>Eimeriidae</taxon>
        <taxon>Eimeria</taxon>
    </lineage>
</organism>
<feature type="coiled-coil region" evidence="1">
    <location>
        <begin position="604"/>
        <end position="666"/>
    </location>
</feature>
<feature type="transmembrane region" description="Helical" evidence="3">
    <location>
        <begin position="809"/>
        <end position="836"/>
    </location>
</feature>
<keyword evidence="3" id="KW-1133">Transmembrane helix</keyword>
<feature type="region of interest" description="Disordered" evidence="2">
    <location>
        <begin position="1"/>
        <end position="28"/>
    </location>
</feature>
<feature type="compositionally biased region" description="Polar residues" evidence="2">
    <location>
        <begin position="410"/>
        <end position="422"/>
    </location>
</feature>
<keyword evidence="5" id="KW-1185">Reference proteome</keyword>
<dbReference type="VEuPathDB" id="ToxoDB:EPH_0011730"/>
<keyword evidence="1" id="KW-0175">Coiled coil</keyword>
<keyword evidence="3" id="KW-0472">Membrane</keyword>
<name>U6GSF3_9EIME</name>
<feature type="transmembrane region" description="Helical" evidence="3">
    <location>
        <begin position="759"/>
        <end position="788"/>
    </location>
</feature>
<sequence length="880" mass="94194">MLREHSAEAETASGSSGPREPGGANAQAPLLHALAGNVKEKLKTFECKAPMLREHSAEAETASGSSGPREPGGANAQAPLLHALAGNVKEKLKTFECKAPDSGGAQPPSTRTVLRHKHPAIHSTAPAAAASEKKLRELEGVLRHREELIRSLEGAVAQRESDLSLVLKEKFHLSKAIVASRTASSHSTGAGYGTNTPTSTSSKTCVSFALPSVHAPELAHTSSAECRNPEAKHVCSEALKPCEEGTRQPNDSPAEVEVTAPQRTENASQEGPQLGDIRLSGSSETALAEPMSVSSRVDALLQPASSADVPVNQSPTDGVSRKESPQQPTLPKANSPAAEPKEEGSNDLPTEEGPADPTIDDRGAQHGPRALTPHGRSKALLEDAAAYLGSNGWRLSKLCHVKSKNKRESTSAGDVQGTTTCASADEEPQSLSKQNTSEKDSSDGDENLGTLHSSDAVKNMANEGENDDSDLQTVDASDTQGGSKFQAELFFKALLVQTQAMIDAEAETSDVLEMQEELSSKIDILQSAFEEICQELDAVRKENRALAQKALANGSQAHGASVAEGPNVCRGSFGKGDSGVCKPSWCPEAISHFNRTPEGAEPASERMKDALQTVQKKLNEAHLRLHAVEEEKRKSETALISVQGELADARRQIDFLEQRCKLMEEIDKRVKPFSDSVSMLDVKPYQNAQLKIVRSTILSFGQAKDQKSTFQAEARAAELAASVAPALIYAILVSKSRVWQPHVADTDTSLKLSLLPYRYGVAGIITGNVMLAGLLYLAYLVVVSSLVFRKIKEDPDSRKVQCRIVSLNCAYIAASGIFFYTNLIAVYCGIGDFVALEPGQMDESGKNVSSMSSVALSTHEESRRALEEALNEMRTGVYRE</sequence>
<feature type="region of interest" description="Disordered" evidence="2">
    <location>
        <begin position="460"/>
        <end position="479"/>
    </location>
</feature>
<dbReference type="OrthoDB" id="346370at2759"/>